<dbReference type="AlphaFoldDB" id="A0A453NSS7"/>
<dbReference type="EnsemblPlants" id="AET6Gv20469200.8">
    <property type="protein sequence ID" value="AET6Gv20469200.8"/>
    <property type="gene ID" value="AET6Gv20469200"/>
</dbReference>
<accession>A0A453NSS7</accession>
<reference evidence="2" key="2">
    <citation type="journal article" date="2017" name="Nat. Plants">
        <title>The Aegilops tauschii genome reveals multiple impacts of transposons.</title>
        <authorList>
            <person name="Zhao G."/>
            <person name="Zou C."/>
            <person name="Li K."/>
            <person name="Wang K."/>
            <person name="Li T."/>
            <person name="Gao L."/>
            <person name="Zhang X."/>
            <person name="Wang H."/>
            <person name="Yang Z."/>
            <person name="Liu X."/>
            <person name="Jiang W."/>
            <person name="Mao L."/>
            <person name="Kong X."/>
            <person name="Jiao Y."/>
            <person name="Jia J."/>
        </authorList>
    </citation>
    <scope>NUCLEOTIDE SEQUENCE [LARGE SCALE GENOMIC DNA]</scope>
    <source>
        <strain evidence="2">cv. AL8/78</strain>
    </source>
</reference>
<evidence type="ECO:0000313" key="1">
    <source>
        <dbReference type="EnsemblPlants" id="AET6Gv20469200.8"/>
    </source>
</evidence>
<protein>
    <submittedName>
        <fullName evidence="1">Uncharacterized protein</fullName>
    </submittedName>
</protein>
<dbReference type="Proteomes" id="UP000015105">
    <property type="component" value="Chromosome 6D"/>
</dbReference>
<proteinExistence type="predicted"/>
<reference evidence="2" key="1">
    <citation type="journal article" date="2014" name="Science">
        <title>Ancient hybridizations among the ancestral genomes of bread wheat.</title>
        <authorList>
            <consortium name="International Wheat Genome Sequencing Consortium,"/>
            <person name="Marcussen T."/>
            <person name="Sandve S.R."/>
            <person name="Heier L."/>
            <person name="Spannagl M."/>
            <person name="Pfeifer M."/>
            <person name="Jakobsen K.S."/>
            <person name="Wulff B.B."/>
            <person name="Steuernagel B."/>
            <person name="Mayer K.F."/>
            <person name="Olsen O.A."/>
        </authorList>
    </citation>
    <scope>NUCLEOTIDE SEQUENCE [LARGE SCALE GENOMIC DNA]</scope>
    <source>
        <strain evidence="2">cv. AL8/78</strain>
    </source>
</reference>
<dbReference type="Gramene" id="AET6Gv20469200.8">
    <property type="protein sequence ID" value="AET6Gv20469200.8"/>
    <property type="gene ID" value="AET6Gv20469200"/>
</dbReference>
<reference evidence="1" key="3">
    <citation type="journal article" date="2017" name="Nature">
        <title>Genome sequence of the progenitor of the wheat D genome Aegilops tauschii.</title>
        <authorList>
            <person name="Luo M.C."/>
            <person name="Gu Y.Q."/>
            <person name="Puiu D."/>
            <person name="Wang H."/>
            <person name="Twardziok S.O."/>
            <person name="Deal K.R."/>
            <person name="Huo N."/>
            <person name="Zhu T."/>
            <person name="Wang L."/>
            <person name="Wang Y."/>
            <person name="McGuire P.E."/>
            <person name="Liu S."/>
            <person name="Long H."/>
            <person name="Ramasamy R.K."/>
            <person name="Rodriguez J.C."/>
            <person name="Van S.L."/>
            <person name="Yuan L."/>
            <person name="Wang Z."/>
            <person name="Xia Z."/>
            <person name="Xiao L."/>
            <person name="Anderson O.D."/>
            <person name="Ouyang S."/>
            <person name="Liang Y."/>
            <person name="Zimin A.V."/>
            <person name="Pertea G."/>
            <person name="Qi P."/>
            <person name="Bennetzen J.L."/>
            <person name="Dai X."/>
            <person name="Dawson M.W."/>
            <person name="Muller H.G."/>
            <person name="Kugler K."/>
            <person name="Rivarola-Duarte L."/>
            <person name="Spannagl M."/>
            <person name="Mayer K.F.X."/>
            <person name="Lu F.H."/>
            <person name="Bevan M.W."/>
            <person name="Leroy P."/>
            <person name="Li P."/>
            <person name="You F.M."/>
            <person name="Sun Q."/>
            <person name="Liu Z."/>
            <person name="Lyons E."/>
            <person name="Wicker T."/>
            <person name="Salzberg S.L."/>
            <person name="Devos K.M."/>
            <person name="Dvorak J."/>
        </authorList>
    </citation>
    <scope>NUCLEOTIDE SEQUENCE [LARGE SCALE GENOMIC DNA]</scope>
    <source>
        <strain evidence="1">cv. AL8/78</strain>
    </source>
</reference>
<evidence type="ECO:0000313" key="2">
    <source>
        <dbReference type="Proteomes" id="UP000015105"/>
    </source>
</evidence>
<keyword evidence="2" id="KW-1185">Reference proteome</keyword>
<organism evidence="1 2">
    <name type="scientific">Aegilops tauschii subsp. strangulata</name>
    <name type="common">Goatgrass</name>
    <dbReference type="NCBI Taxonomy" id="200361"/>
    <lineage>
        <taxon>Eukaryota</taxon>
        <taxon>Viridiplantae</taxon>
        <taxon>Streptophyta</taxon>
        <taxon>Embryophyta</taxon>
        <taxon>Tracheophyta</taxon>
        <taxon>Spermatophyta</taxon>
        <taxon>Magnoliopsida</taxon>
        <taxon>Liliopsida</taxon>
        <taxon>Poales</taxon>
        <taxon>Poaceae</taxon>
        <taxon>BOP clade</taxon>
        <taxon>Pooideae</taxon>
        <taxon>Triticodae</taxon>
        <taxon>Triticeae</taxon>
        <taxon>Triticinae</taxon>
        <taxon>Aegilops</taxon>
    </lineage>
</organism>
<reference evidence="1" key="5">
    <citation type="journal article" date="2021" name="G3 (Bethesda)">
        <title>Aegilops tauschii genome assembly Aet v5.0 features greater sequence contiguity and improved annotation.</title>
        <authorList>
            <person name="Wang L."/>
            <person name="Zhu T."/>
            <person name="Rodriguez J.C."/>
            <person name="Deal K.R."/>
            <person name="Dubcovsky J."/>
            <person name="McGuire P.E."/>
            <person name="Lux T."/>
            <person name="Spannagl M."/>
            <person name="Mayer K.F.X."/>
            <person name="Baldrich P."/>
            <person name="Meyers B.C."/>
            <person name="Huo N."/>
            <person name="Gu Y.Q."/>
            <person name="Zhou H."/>
            <person name="Devos K.M."/>
            <person name="Bennetzen J.L."/>
            <person name="Unver T."/>
            <person name="Budak H."/>
            <person name="Gulick P.J."/>
            <person name="Galiba G."/>
            <person name="Kalapos B."/>
            <person name="Nelson D.R."/>
            <person name="Li P."/>
            <person name="You F.M."/>
            <person name="Luo M.C."/>
            <person name="Dvorak J."/>
        </authorList>
    </citation>
    <scope>NUCLEOTIDE SEQUENCE [LARGE SCALE GENOMIC DNA]</scope>
    <source>
        <strain evidence="1">cv. AL8/78</strain>
    </source>
</reference>
<sequence>FDHLRASATGPPTFPLYVCWGDSPVMREKEKSHPTRPLKLSSCVRVVHEPSYPAHMRGGYEGARACPGSPGWIWPTTNHFFSLFILSFLTRPRKYRASN</sequence>
<reference evidence="1" key="4">
    <citation type="submission" date="2019-03" db="UniProtKB">
        <authorList>
            <consortium name="EnsemblPlants"/>
        </authorList>
    </citation>
    <scope>IDENTIFICATION</scope>
</reference>
<name>A0A453NSS7_AEGTS</name>